<dbReference type="InterPro" id="IPR036890">
    <property type="entry name" value="HATPase_C_sf"/>
</dbReference>
<keyword evidence="9 13" id="KW-1133">Transmembrane helix</keyword>
<feature type="transmembrane region" description="Helical" evidence="13">
    <location>
        <begin position="36"/>
        <end position="59"/>
    </location>
</feature>
<dbReference type="CDD" id="cd00156">
    <property type="entry name" value="REC"/>
    <property type="match status" value="1"/>
</dbReference>
<dbReference type="SMART" id="SM00388">
    <property type="entry name" value="HisKA"/>
    <property type="match status" value="1"/>
</dbReference>
<organism evidence="16 17">
    <name type="scientific">Parahaliea mediterranea</name>
    <dbReference type="NCBI Taxonomy" id="651086"/>
    <lineage>
        <taxon>Bacteria</taxon>
        <taxon>Pseudomonadati</taxon>
        <taxon>Pseudomonadota</taxon>
        <taxon>Gammaproteobacteria</taxon>
        <taxon>Cellvibrionales</taxon>
        <taxon>Halieaceae</taxon>
        <taxon>Parahaliea</taxon>
    </lineage>
</organism>
<dbReference type="Pfam" id="PF02518">
    <property type="entry name" value="HATPase_c"/>
    <property type="match status" value="1"/>
</dbReference>
<feature type="transmembrane region" description="Helical" evidence="13">
    <location>
        <begin position="199"/>
        <end position="217"/>
    </location>
</feature>
<evidence type="ECO:0000256" key="5">
    <source>
        <dbReference type="ARBA" id="ARBA00022553"/>
    </source>
</evidence>
<keyword evidence="7 13" id="KW-0812">Transmembrane</keyword>
<dbReference type="PROSITE" id="PS50109">
    <property type="entry name" value="HIS_KIN"/>
    <property type="match status" value="1"/>
</dbReference>
<dbReference type="Pfam" id="PF00072">
    <property type="entry name" value="Response_reg"/>
    <property type="match status" value="1"/>
</dbReference>
<feature type="transmembrane region" description="Helical" evidence="13">
    <location>
        <begin position="438"/>
        <end position="460"/>
    </location>
</feature>
<dbReference type="Gene3D" id="1.10.287.130">
    <property type="match status" value="1"/>
</dbReference>
<dbReference type="SUPFAM" id="SSF47384">
    <property type="entry name" value="Homodimeric domain of signal transducing histidine kinase"/>
    <property type="match status" value="1"/>
</dbReference>
<dbReference type="GO" id="GO:0022857">
    <property type="term" value="F:transmembrane transporter activity"/>
    <property type="evidence" value="ECO:0007669"/>
    <property type="project" value="InterPro"/>
</dbReference>
<dbReference type="AlphaFoldDB" id="A0A939DFI2"/>
<comment type="caution">
    <text evidence="16">The sequence shown here is derived from an EMBL/GenBank/DDBJ whole genome shotgun (WGS) entry which is preliminary data.</text>
</comment>
<dbReference type="InterPro" id="IPR003594">
    <property type="entry name" value="HATPase_dom"/>
</dbReference>
<feature type="transmembrane region" description="Helical" evidence="13">
    <location>
        <begin position="157"/>
        <end position="178"/>
    </location>
</feature>
<comment type="subcellular location">
    <subcellularLocation>
        <location evidence="2">Membrane</location>
        <topology evidence="2">Multi-pass membrane protein</topology>
    </subcellularLocation>
</comment>
<feature type="coiled-coil region" evidence="12">
    <location>
        <begin position="754"/>
        <end position="781"/>
    </location>
</feature>
<evidence type="ECO:0000256" key="12">
    <source>
        <dbReference type="SAM" id="Coils"/>
    </source>
</evidence>
<evidence type="ECO:0000256" key="6">
    <source>
        <dbReference type="ARBA" id="ARBA00022679"/>
    </source>
</evidence>
<keyword evidence="5 11" id="KW-0597">Phosphoprotein</keyword>
<comment type="catalytic activity">
    <reaction evidence="1">
        <text>ATP + protein L-histidine = ADP + protein N-phospho-L-histidine.</text>
        <dbReference type="EC" id="2.7.13.3"/>
    </reaction>
</comment>
<keyword evidence="17" id="KW-1185">Reference proteome</keyword>
<feature type="transmembrane region" description="Helical" evidence="13">
    <location>
        <begin position="277"/>
        <end position="304"/>
    </location>
</feature>
<dbReference type="InterPro" id="IPR036097">
    <property type="entry name" value="HisK_dim/P_sf"/>
</dbReference>
<dbReference type="InterPro" id="IPR038377">
    <property type="entry name" value="Na/Glc_symporter_sf"/>
</dbReference>
<evidence type="ECO:0000256" key="3">
    <source>
        <dbReference type="ARBA" id="ARBA00006434"/>
    </source>
</evidence>
<keyword evidence="12" id="KW-0175">Coiled coil</keyword>
<feature type="transmembrane region" description="Helical" evidence="13">
    <location>
        <begin position="71"/>
        <end position="88"/>
    </location>
</feature>
<dbReference type="GO" id="GO:0000155">
    <property type="term" value="F:phosphorelay sensor kinase activity"/>
    <property type="evidence" value="ECO:0007669"/>
    <property type="project" value="InterPro"/>
</dbReference>
<dbReference type="SMART" id="SM00448">
    <property type="entry name" value="REC"/>
    <property type="match status" value="1"/>
</dbReference>
<dbReference type="SUPFAM" id="SSF52172">
    <property type="entry name" value="CheY-like"/>
    <property type="match status" value="1"/>
</dbReference>
<feature type="domain" description="Response regulatory" evidence="15">
    <location>
        <begin position="1051"/>
        <end position="1163"/>
    </location>
</feature>
<sequence length="1165" mass="127178">MTSSNLLSLALLYVCVLFVVAWRVDRNTDRGAARGPAWRGVVFALSLAVYCSSWTFYGAVGSATAEPWSHVPIYLGPILVFLLGWPLIRRLMAVGEQHRVTSIADYIGARFGKRQGLAVLATVVAAAAVLPYIALQFRALAQAWAIVGGSDQPLREIGMDSALFTAILLAVFTILFGARRLDSHERHQGMVTAVAVESLVKLLAFLVVALLAVGYLAKLPASEEFDVATAALGEFSLTGEFLVRTLISGLAILCLPRQFHVMVVEAQPGTDTRLARWLLPVYLLLFLLMVVPVGLAGSQVFAVAGDVNPDTFVQLLPIALEAPVATMAAFLGGISAATGMVIVATVSLSIMLTNEVLAPLLLRFNRESPTAVLRLGDSLRRARQLIIVAILLAAWLVTRQLMALPWLTQIGFISFLAAAQLAPALVAGLYWRRAHGSAVAVGILVGISLWFYSGVLPAVLSPEAPLLVAGPLGIEWLRPLGLFGIGGDDRLVYAALWSLSLNSLCLVAVSYLLRPSRADIRQAGLFLGEPGQGHDPDSEFELSLIRGSQLQALLGPFVEPAELRDMWQSFEDRYQQRLLPGDRVPRFVISQVESVLATMIGASSAHKAMAQLESFQQLAYDDLAAMVSDASRLHTFNRELLQTTVESLMQGVSVVDEQLRLVAWNGVYRDLFNYPERFLYIGCPIERVYRYNAERGYLQAGPDSSTDEQIARRLQWLRDGSPYRLERTLPDGRVIDIQGKPMPTGGFVTTYIDITQYRDMLAELQDTKEELEQKVVSGTESLSASNALLRRENRLRAEAEARLREAHLGKSRFMSAASHDLLQPINAARLFTASLKQQLTDDGGGDGGRVVSQIDRSLRRAEQMIEELREIARLDSGRQQPKLADFPVDRILDALRDEFAGAADAAARLRVVSSHCWLHSDEALVHRILQNLLSNALRYNPRGRVCVGVRRRRDGAELQVLDNGPGIAEEDRVRIFEEFQRLARPAGAEAEGLGLGLAIVQRCAALLEHPLRLDSTPGRGTLFSILVPYGEPRALAGRAPEAPVADLAGVDIVCLDNDPLVLEGLCQLLLGFGAAVRPVSDRAALHEVLAERAPDLLLVDYHLDAGDTGVDALAAWARDLPPVVVLSADDGAEVRERVRAAGYRFLPKPVNTARLRALLLALLRD</sequence>
<dbReference type="RefSeq" id="WP_206560023.1">
    <property type="nucleotide sequence ID" value="NZ_JAFKCZ010000005.1"/>
</dbReference>
<feature type="transmembrane region" description="Helical" evidence="13">
    <location>
        <begin position="117"/>
        <end position="137"/>
    </location>
</feature>
<keyword evidence="6" id="KW-0808">Transferase</keyword>
<dbReference type="GO" id="GO:0009927">
    <property type="term" value="F:histidine phosphotransfer kinase activity"/>
    <property type="evidence" value="ECO:0007669"/>
    <property type="project" value="TreeGrafter"/>
</dbReference>
<dbReference type="GO" id="GO:0005886">
    <property type="term" value="C:plasma membrane"/>
    <property type="evidence" value="ECO:0007669"/>
    <property type="project" value="TreeGrafter"/>
</dbReference>
<feature type="domain" description="Histidine kinase" evidence="14">
    <location>
        <begin position="816"/>
        <end position="1031"/>
    </location>
</feature>
<protein>
    <recommendedName>
        <fullName evidence="4">histidine kinase</fullName>
        <ecNumber evidence="4">2.7.13.3</ecNumber>
    </recommendedName>
</protein>
<evidence type="ECO:0000259" key="15">
    <source>
        <dbReference type="PROSITE" id="PS50110"/>
    </source>
</evidence>
<name>A0A939DFI2_9GAMM</name>
<dbReference type="InterPro" id="IPR001734">
    <property type="entry name" value="Na/solute_symporter"/>
</dbReference>
<dbReference type="InterPro" id="IPR001789">
    <property type="entry name" value="Sig_transdc_resp-reg_receiver"/>
</dbReference>
<evidence type="ECO:0000256" key="9">
    <source>
        <dbReference type="ARBA" id="ARBA00022989"/>
    </source>
</evidence>
<dbReference type="InterPro" id="IPR035965">
    <property type="entry name" value="PAS-like_dom_sf"/>
</dbReference>
<dbReference type="SUPFAM" id="SSF55785">
    <property type="entry name" value="PYP-like sensor domain (PAS domain)"/>
    <property type="match status" value="1"/>
</dbReference>
<gene>
    <name evidence="16" type="ORF">JYP50_08270</name>
</gene>
<keyword evidence="10 13" id="KW-0472">Membrane</keyword>
<feature type="transmembrane region" description="Helical" evidence="13">
    <location>
        <begin position="324"/>
        <end position="353"/>
    </location>
</feature>
<dbReference type="EC" id="2.7.13.3" evidence="4"/>
<evidence type="ECO:0000259" key="14">
    <source>
        <dbReference type="PROSITE" id="PS50109"/>
    </source>
</evidence>
<dbReference type="PANTHER" id="PTHR43047:SF9">
    <property type="entry name" value="HISTIDINE KINASE"/>
    <property type="match status" value="1"/>
</dbReference>
<dbReference type="Gene3D" id="3.40.50.2300">
    <property type="match status" value="1"/>
</dbReference>
<dbReference type="Proteomes" id="UP000664303">
    <property type="component" value="Unassembled WGS sequence"/>
</dbReference>
<evidence type="ECO:0000256" key="2">
    <source>
        <dbReference type="ARBA" id="ARBA00004141"/>
    </source>
</evidence>
<dbReference type="Gene3D" id="3.30.565.10">
    <property type="entry name" value="Histidine kinase-like ATPase, C-terminal domain"/>
    <property type="match status" value="1"/>
</dbReference>
<evidence type="ECO:0000313" key="17">
    <source>
        <dbReference type="Proteomes" id="UP000664303"/>
    </source>
</evidence>
<feature type="transmembrane region" description="Helical" evidence="13">
    <location>
        <begin position="410"/>
        <end position="431"/>
    </location>
</feature>
<feature type="transmembrane region" description="Helical" evidence="13">
    <location>
        <begin position="237"/>
        <end position="256"/>
    </location>
</feature>
<dbReference type="PROSITE" id="PS50283">
    <property type="entry name" value="NA_SOLUT_SYMP_3"/>
    <property type="match status" value="1"/>
</dbReference>
<dbReference type="FunFam" id="3.30.565.10:FF:000049">
    <property type="entry name" value="Two-component sensor histidine kinase"/>
    <property type="match status" value="1"/>
</dbReference>
<accession>A0A939DFI2</accession>
<feature type="transmembrane region" description="Helical" evidence="13">
    <location>
        <begin position="6"/>
        <end position="24"/>
    </location>
</feature>
<comment type="similarity">
    <text evidence="3">Belongs to the sodium:solute symporter (SSF) (TC 2.A.21) family.</text>
</comment>
<dbReference type="InterPro" id="IPR004358">
    <property type="entry name" value="Sig_transdc_His_kin-like_C"/>
</dbReference>
<dbReference type="SUPFAM" id="SSF55874">
    <property type="entry name" value="ATPase domain of HSP90 chaperone/DNA topoisomerase II/histidine kinase"/>
    <property type="match status" value="1"/>
</dbReference>
<evidence type="ECO:0000256" key="13">
    <source>
        <dbReference type="SAM" id="Phobius"/>
    </source>
</evidence>
<dbReference type="PRINTS" id="PR00344">
    <property type="entry name" value="BCTRLSENSOR"/>
</dbReference>
<dbReference type="InterPro" id="IPR005467">
    <property type="entry name" value="His_kinase_dom"/>
</dbReference>
<feature type="modified residue" description="4-aspartylphosphate" evidence="11">
    <location>
        <position position="1100"/>
    </location>
</feature>
<dbReference type="PROSITE" id="PS50110">
    <property type="entry name" value="RESPONSE_REGULATORY"/>
    <property type="match status" value="1"/>
</dbReference>
<dbReference type="CDD" id="cd00082">
    <property type="entry name" value="HisKA"/>
    <property type="match status" value="1"/>
</dbReference>
<feature type="transmembrane region" description="Helical" evidence="13">
    <location>
        <begin position="491"/>
        <end position="513"/>
    </location>
</feature>
<dbReference type="InterPro" id="IPR011006">
    <property type="entry name" value="CheY-like_superfamily"/>
</dbReference>
<proteinExistence type="inferred from homology"/>
<keyword evidence="8" id="KW-0418">Kinase</keyword>
<feature type="transmembrane region" description="Helical" evidence="13">
    <location>
        <begin position="385"/>
        <end position="404"/>
    </location>
</feature>
<evidence type="ECO:0000256" key="8">
    <source>
        <dbReference type="ARBA" id="ARBA00022777"/>
    </source>
</evidence>
<evidence type="ECO:0000256" key="4">
    <source>
        <dbReference type="ARBA" id="ARBA00012438"/>
    </source>
</evidence>
<evidence type="ECO:0000256" key="1">
    <source>
        <dbReference type="ARBA" id="ARBA00000085"/>
    </source>
</evidence>
<dbReference type="Pfam" id="PF00512">
    <property type="entry name" value="HisKA"/>
    <property type="match status" value="1"/>
</dbReference>
<dbReference type="InterPro" id="IPR003661">
    <property type="entry name" value="HisK_dim/P_dom"/>
</dbReference>
<evidence type="ECO:0000256" key="11">
    <source>
        <dbReference type="PROSITE-ProRule" id="PRU00169"/>
    </source>
</evidence>
<dbReference type="Gene3D" id="3.30.450.20">
    <property type="entry name" value="PAS domain"/>
    <property type="match status" value="1"/>
</dbReference>
<dbReference type="CDD" id="cd00075">
    <property type="entry name" value="HATPase"/>
    <property type="match status" value="1"/>
</dbReference>
<dbReference type="PANTHER" id="PTHR43047">
    <property type="entry name" value="TWO-COMPONENT HISTIDINE PROTEIN KINASE"/>
    <property type="match status" value="1"/>
</dbReference>
<evidence type="ECO:0000313" key="16">
    <source>
        <dbReference type="EMBL" id="MBN7796582.1"/>
    </source>
</evidence>
<reference evidence="16" key="1">
    <citation type="submission" date="2021-02" db="EMBL/GenBank/DDBJ databases">
        <title>PHA producing bacteria isolated from coastal sediment in Guangdong, Shenzhen.</title>
        <authorList>
            <person name="Zheng W."/>
            <person name="Yu S."/>
            <person name="Huang Y."/>
        </authorList>
    </citation>
    <scope>NUCLEOTIDE SEQUENCE</scope>
    <source>
        <strain evidence="16">TN14-10</strain>
    </source>
</reference>
<dbReference type="EMBL" id="JAFKCZ010000005">
    <property type="protein sequence ID" value="MBN7796582.1"/>
    <property type="molecule type" value="Genomic_DNA"/>
</dbReference>
<evidence type="ECO:0000256" key="10">
    <source>
        <dbReference type="ARBA" id="ARBA00023136"/>
    </source>
</evidence>
<dbReference type="SMART" id="SM00387">
    <property type="entry name" value="HATPase_c"/>
    <property type="match status" value="1"/>
</dbReference>
<dbReference type="Gene3D" id="1.20.1730.10">
    <property type="entry name" value="Sodium/glucose cotransporter"/>
    <property type="match status" value="1"/>
</dbReference>
<dbReference type="Pfam" id="PF12860">
    <property type="entry name" value="PAS_7"/>
    <property type="match status" value="1"/>
</dbReference>
<evidence type="ECO:0000256" key="7">
    <source>
        <dbReference type="ARBA" id="ARBA00022692"/>
    </source>
</evidence>